<reference evidence="3 4" key="1">
    <citation type="journal article" date="2011" name="Front. Microbiol.">
        <title>Genomic signatures of strain selection and enhancement in Bacillus atrophaeus var. globigii, a historical biowarfare simulant.</title>
        <authorList>
            <person name="Gibbons H.S."/>
            <person name="Broomall S.M."/>
            <person name="McNew L.A."/>
            <person name="Daligault H."/>
            <person name="Chapman C."/>
            <person name="Bruce D."/>
            <person name="Karavis M."/>
            <person name="Krepps M."/>
            <person name="McGregor P.A."/>
            <person name="Hong C."/>
            <person name="Park K.H."/>
            <person name="Akmal A."/>
            <person name="Feldman A."/>
            <person name="Lin J.S."/>
            <person name="Chang W.E."/>
            <person name="Higgs B.W."/>
            <person name="Demirev P."/>
            <person name="Lindquist J."/>
            <person name="Liem A."/>
            <person name="Fochler E."/>
            <person name="Read T.D."/>
            <person name="Tapia R."/>
            <person name="Johnson S."/>
            <person name="Bishop-Lilly K.A."/>
            <person name="Detter C."/>
            <person name="Han C."/>
            <person name="Sozhamannan S."/>
            <person name="Rosenzweig C.N."/>
            <person name="Skowronski E.W."/>
        </authorList>
    </citation>
    <scope>NUCLEOTIDE SEQUENCE [LARGE SCALE GENOMIC DNA]</scope>
    <source>
        <strain evidence="3 4">TPS4-2</strain>
    </source>
</reference>
<dbReference type="RefSeq" id="WP_126752377.1">
    <property type="nucleotide sequence ID" value="NZ_JBHUMT010000015.1"/>
</dbReference>
<dbReference type="Pfam" id="PF11845">
    <property type="entry name" value="Tll0287-like"/>
    <property type="match status" value="1"/>
</dbReference>
<evidence type="ECO:0000259" key="2">
    <source>
        <dbReference type="Pfam" id="PF11845"/>
    </source>
</evidence>
<dbReference type="AlphaFoldDB" id="A0A432YR59"/>
<proteinExistence type="predicted"/>
<evidence type="ECO:0000313" key="4">
    <source>
        <dbReference type="Proteomes" id="UP000288361"/>
    </source>
</evidence>
<keyword evidence="1" id="KW-0732">Signal</keyword>
<accession>A0A432YR59</accession>
<dbReference type="EMBL" id="PIQA01000006">
    <property type="protein sequence ID" value="RUO64191.1"/>
    <property type="molecule type" value="Genomic_DNA"/>
</dbReference>
<dbReference type="InterPro" id="IPR021796">
    <property type="entry name" value="Tll0287-like_dom"/>
</dbReference>
<dbReference type="Proteomes" id="UP000288361">
    <property type="component" value="Unassembled WGS sequence"/>
</dbReference>
<comment type="caution">
    <text evidence="3">The sequence shown here is derived from an EMBL/GenBank/DDBJ whole genome shotgun (WGS) entry which is preliminary data.</text>
</comment>
<feature type="chain" id="PRO_5019294710" description="Tll0287-like domain-containing protein" evidence="1">
    <location>
        <begin position="26"/>
        <end position="186"/>
    </location>
</feature>
<evidence type="ECO:0000313" key="3">
    <source>
        <dbReference type="EMBL" id="RUO64191.1"/>
    </source>
</evidence>
<feature type="domain" description="Tll0287-like" evidence="2">
    <location>
        <begin position="30"/>
        <end position="180"/>
    </location>
</feature>
<dbReference type="Gene3D" id="3.30.450.290">
    <property type="match status" value="1"/>
</dbReference>
<evidence type="ECO:0000256" key="1">
    <source>
        <dbReference type="SAM" id="SignalP"/>
    </source>
</evidence>
<protein>
    <recommendedName>
        <fullName evidence="2">Tll0287-like domain-containing protein</fullName>
    </recommendedName>
</protein>
<feature type="signal peptide" evidence="1">
    <location>
        <begin position="1"/>
        <end position="25"/>
    </location>
</feature>
<sequence length="186" mass="20677">MFATSRLISTTAILSILVLSASAFASEENYEEAAKQLQQRLGKVLMSTIQKDGHVAAISVCNEQAPEIASAVSDELNLSVGRTSLKVRNPQNEPTKKQEQVLKEFERLWSKTKENVPTQRYTNEEGHTVWMKAIVMQPQCAACHGSNIEPELRKAITQKYPNDKATGFDVGDIRGAFVVRSKNQNQ</sequence>
<name>A0A432YR59_9GAMM</name>
<organism evidence="3 4">
    <name type="scientific">Idiomarina piscisalsi</name>
    <dbReference type="NCBI Taxonomy" id="1096243"/>
    <lineage>
        <taxon>Bacteria</taxon>
        <taxon>Pseudomonadati</taxon>
        <taxon>Pseudomonadota</taxon>
        <taxon>Gammaproteobacteria</taxon>
        <taxon>Alteromonadales</taxon>
        <taxon>Idiomarinaceae</taxon>
        <taxon>Idiomarina</taxon>
    </lineage>
</organism>
<gene>
    <name evidence="3" type="ORF">CWI73_08495</name>
</gene>